<dbReference type="CDD" id="cd09559">
    <property type="entry name" value="SAM_SASH1_repeat1"/>
    <property type="match status" value="1"/>
</dbReference>
<organism evidence="7 8">
    <name type="scientific">Salmo salar</name>
    <name type="common">Atlantic salmon</name>
    <dbReference type="NCBI Taxonomy" id="8030"/>
    <lineage>
        <taxon>Eukaryota</taxon>
        <taxon>Metazoa</taxon>
        <taxon>Chordata</taxon>
        <taxon>Craniata</taxon>
        <taxon>Vertebrata</taxon>
        <taxon>Euteleostomi</taxon>
        <taxon>Actinopterygii</taxon>
        <taxon>Neopterygii</taxon>
        <taxon>Teleostei</taxon>
        <taxon>Protacanthopterygii</taxon>
        <taxon>Salmoniformes</taxon>
        <taxon>Salmonidae</taxon>
        <taxon>Salmoninae</taxon>
        <taxon>Salmo</taxon>
    </lineage>
</organism>
<feature type="region of interest" description="Disordered" evidence="4">
    <location>
        <begin position="1045"/>
        <end position="1094"/>
    </location>
</feature>
<evidence type="ECO:0000256" key="4">
    <source>
        <dbReference type="SAM" id="MobiDB-lite"/>
    </source>
</evidence>
<dbReference type="InterPro" id="IPR001452">
    <property type="entry name" value="SH3_domain"/>
</dbReference>
<dbReference type="InterPro" id="IPR035720">
    <property type="entry name" value="SASH1_SH3"/>
</dbReference>
<dbReference type="Proteomes" id="UP001652741">
    <property type="component" value="Chromosome ssa06"/>
</dbReference>
<dbReference type="CDD" id="cd11967">
    <property type="entry name" value="SH3_SASH1"/>
    <property type="match status" value="1"/>
</dbReference>
<feature type="compositionally biased region" description="Polar residues" evidence="4">
    <location>
        <begin position="336"/>
        <end position="360"/>
    </location>
</feature>
<evidence type="ECO:0000313" key="8">
    <source>
        <dbReference type="RefSeq" id="XP_045576908.1"/>
    </source>
</evidence>
<feature type="compositionally biased region" description="Polar residues" evidence="4">
    <location>
        <begin position="851"/>
        <end position="863"/>
    </location>
</feature>
<evidence type="ECO:0000256" key="3">
    <source>
        <dbReference type="PROSITE-ProRule" id="PRU00192"/>
    </source>
</evidence>
<sequence length="1567" mass="172343">MTSSGPVIVYEWLKTLQLSQYVESFVDNGYDDLEVCKQIGDPDLDAIGVYIPHHRQRIHDAVQRLKDDDKETAAGLYFTLEPMPPAPEMCPSHLVDQYESKLRGSKSWTEPNSDRVGRNGGAYLGAQRNLTLGNRRELVIYPKLKLKIMIRDKVIRDGVNLARPPYSNKDGSLGNIDDLAQEYSEYYNTCFSDVSDRMEELRKRRVSQDLDMEKVDTSPTSLQLRSEIQESLGFSSEVSTPETERKMSLHKSNSEDGSGGKWDNKKNNKSFWQNFRKTSQKGVMQQTSKGEDIGYVASEITMSDEERIQLMMMVKEKMITVEEALARLKEYENHSRQSSSTDTAEWTDGSTPNLNQSSNCKSREQSDDEQTEDSMKFKRLHKLVNSTRRVRKKLIKVEEGKKHGSEDSLSMEASPTCEDNTALYTGVLKKSSLPQDASMSSLTQDQLSLDGDTDSLTTSPSSSSLDTTWSGHKLVKAFSKSSSTHGLIRPPRRLPAGPEGLGAVGVGGSGSSFSELDGCGAEAEEKVSHSMTEGEMRKALTSLSHGVSNDTLYGFYGLTRPRPKPHPQPRLLVALDDVSQGSPKPARHPTSWLRKPDPNYAYSTKHLLYQRSRNCAKTPGVPSSCSSPSPPARCDLAKAKGGTLGGGGCGGWAFPPRRLRGRTAVSELNITYVVERSLYGHLNWAQLVRPVTLSRAERRCLLEEDREADRKWAASVDRCTKRVLLRIQQKSRTCSFGGFDLSNRSLHVVSAGSEPNSKDPEAVYREVVKSPNTSRISLGKKVKSVKETMRKRMSKKYSSSLSEQSSPDGTPSSPQSPQPDTDSLEKPKLKAGGSVESLRSSLSGQSSMSGQTVSTTDSSASNRESVKSEDGDDEEPPYRGPFCGRARVHTDFTPSPYDSDSLKLKKGDVIDIISKPPMGTWMGLLNNKVGTFKFIYVDVLSEEEEKPKRPVRRRRKGRPPKPTSVEELLERINLKEHMPTFLFNGYEDLDTFKLLEGEDLDELNIKDPQHRAVLLTAVELLQEYDSSSDPERSGLSGSQEKLLSEGHILVGDSPRDSGCYESNENLENAKSRKTSHSNRSSAGLQSPDYPTLPMTQSTEALQQSKLERTAKFTKHFFLKPTLRGFSLLGLRKGHLRTRTPMPASRSCEDLDGPPEATGPQAWKRSHSLGDLHWEQAFDQKKDYSLELKPSKGVSKSGNSSRVKGLQGHGDGGSSLAQNGGSAVSPKGRSDQPPVPSQLPLRPPCPTAPLPQPQETRPSPLPSPPGPQLRERSIRTHPKKPPVPPPVPVKKSKERLANGIRHRSLVLSSPTHSYTSTHSHPPSPVISSPSAPTLPSKASSTPASPSPASTSPASPASTTTTGCPEPEEPGTPPAVPPPWLSDLPETACPQAQIQGGGGKMAVARKVSYAKMAVDLHSVLEQRLEAEGIDLTEEPYSDKHGRCGIPQPLMQRYSEDLEQPVKDVASNMDQVRVKQLRKQHRMAIPFGGLTEMCRKPLSPGHVSTVSDWLVSIGLPMYATPMAAAGYDTLGRVSSLTESGVWEAGVQDERHVRRLVSEARLVSAHRVGQS</sequence>
<evidence type="ECO:0000259" key="5">
    <source>
        <dbReference type="PROSITE" id="PS50002"/>
    </source>
</evidence>
<evidence type="ECO:0000256" key="1">
    <source>
        <dbReference type="ARBA" id="ARBA00022443"/>
    </source>
</evidence>
<gene>
    <name evidence="8" type="primary">LOC106607985</name>
</gene>
<dbReference type="PROSITE" id="PS50002">
    <property type="entry name" value="SH3"/>
    <property type="match status" value="1"/>
</dbReference>
<proteinExistence type="predicted"/>
<keyword evidence="1 3" id="KW-0728">SH3 domain</keyword>
<dbReference type="Pfam" id="PF00536">
    <property type="entry name" value="SAM_1"/>
    <property type="match status" value="2"/>
</dbReference>
<feature type="compositionally biased region" description="Low complexity" evidence="4">
    <location>
        <begin position="796"/>
        <end position="821"/>
    </location>
</feature>
<evidence type="ECO:0000256" key="2">
    <source>
        <dbReference type="ARBA" id="ARBA00022553"/>
    </source>
</evidence>
<feature type="domain" description="SAM" evidence="6">
    <location>
        <begin position="9"/>
        <end position="68"/>
    </location>
</feature>
<evidence type="ECO:0000313" key="7">
    <source>
        <dbReference type="Proteomes" id="UP001652741"/>
    </source>
</evidence>
<dbReference type="RefSeq" id="XP_045576908.1">
    <property type="nucleotide sequence ID" value="XM_045720952.1"/>
</dbReference>
<reference evidence="8" key="1">
    <citation type="submission" date="2025-08" db="UniProtKB">
        <authorList>
            <consortium name="RefSeq"/>
        </authorList>
    </citation>
    <scope>IDENTIFICATION</scope>
</reference>
<feature type="compositionally biased region" description="Pro residues" evidence="4">
    <location>
        <begin position="1368"/>
        <end position="1378"/>
    </location>
</feature>
<dbReference type="Gene3D" id="1.10.150.50">
    <property type="entry name" value="Transcription Factor, Ets-1"/>
    <property type="match status" value="3"/>
</dbReference>
<name>A0ABM3F0R1_SALSA</name>
<dbReference type="SUPFAM" id="SSF47769">
    <property type="entry name" value="SAM/Pointed domain"/>
    <property type="match status" value="3"/>
</dbReference>
<dbReference type="InterPro" id="IPR021090">
    <property type="entry name" value="SPIDER"/>
</dbReference>
<accession>A0ABM3F0R1</accession>
<evidence type="ECO:0000259" key="6">
    <source>
        <dbReference type="PROSITE" id="PS50105"/>
    </source>
</evidence>
<feature type="compositionally biased region" description="Low complexity" evidence="4">
    <location>
        <begin position="832"/>
        <end position="850"/>
    </location>
</feature>
<dbReference type="InterPro" id="IPR013761">
    <property type="entry name" value="SAM/pointed_sf"/>
</dbReference>
<dbReference type="InterPro" id="IPR036028">
    <property type="entry name" value="SH3-like_dom_sf"/>
</dbReference>
<feature type="region of interest" description="Disordered" evidence="4">
    <location>
        <begin position="233"/>
        <end position="268"/>
    </location>
</feature>
<dbReference type="InterPro" id="IPR001660">
    <property type="entry name" value="SAM"/>
</dbReference>
<protein>
    <submittedName>
        <fullName evidence="8">SAM and SH3 domain-containing protein 1 isoform X1</fullName>
    </submittedName>
</protein>
<dbReference type="Pfam" id="PF12485">
    <property type="entry name" value="SPIDER"/>
    <property type="match status" value="1"/>
</dbReference>
<dbReference type="Gene3D" id="2.30.30.40">
    <property type="entry name" value="SH3 Domains"/>
    <property type="match status" value="1"/>
</dbReference>
<dbReference type="PANTHER" id="PTHR12301">
    <property type="entry name" value="SAM-DOMAIN, SH3 AND NUCLEAR LOCALIZATION SIGNALS PROTEIN RELATED"/>
    <property type="match status" value="1"/>
</dbReference>
<dbReference type="SUPFAM" id="SSF50044">
    <property type="entry name" value="SH3-domain"/>
    <property type="match status" value="1"/>
</dbReference>
<feature type="region of interest" description="Disordered" evidence="4">
    <location>
        <begin position="945"/>
        <end position="964"/>
    </location>
</feature>
<feature type="domain" description="SAM" evidence="6">
    <location>
        <begin position="1498"/>
        <end position="1562"/>
    </location>
</feature>
<feature type="region of interest" description="Disordered" evidence="4">
    <location>
        <begin position="773"/>
        <end position="887"/>
    </location>
</feature>
<feature type="domain" description="SAM" evidence="6">
    <location>
        <begin position="960"/>
        <end position="1024"/>
    </location>
</feature>
<dbReference type="CDD" id="cd09527">
    <property type="entry name" value="SAM_Samd5"/>
    <property type="match status" value="1"/>
</dbReference>
<feature type="region of interest" description="Disordered" evidence="4">
    <location>
        <begin position="395"/>
        <end position="415"/>
    </location>
</feature>
<dbReference type="InterPro" id="IPR037630">
    <property type="entry name" value="SASH1_SAM_repeat2"/>
</dbReference>
<feature type="compositionally biased region" description="Low complexity" evidence="4">
    <location>
        <begin position="1307"/>
        <end position="1363"/>
    </location>
</feature>
<dbReference type="SMART" id="SM00326">
    <property type="entry name" value="SH3"/>
    <property type="match status" value="1"/>
</dbReference>
<dbReference type="PROSITE" id="PS50105">
    <property type="entry name" value="SAM_DOMAIN"/>
    <property type="match status" value="3"/>
</dbReference>
<keyword evidence="2" id="KW-0597">Phosphoprotein</keyword>
<dbReference type="GeneID" id="106607985"/>
<feature type="region of interest" description="Disordered" evidence="4">
    <location>
        <begin position="331"/>
        <end position="379"/>
    </location>
</feature>
<dbReference type="CDD" id="cd09492">
    <property type="entry name" value="SAM_SASH1_repeat2"/>
    <property type="match status" value="1"/>
</dbReference>
<keyword evidence="7" id="KW-1185">Reference proteome</keyword>
<dbReference type="PANTHER" id="PTHR12301:SF3">
    <property type="entry name" value="SAM AND SH3 DOMAIN-CONTAINING PROTEIN 1"/>
    <property type="match status" value="1"/>
</dbReference>
<feature type="region of interest" description="Disordered" evidence="4">
    <location>
        <begin position="1188"/>
        <end position="1393"/>
    </location>
</feature>
<dbReference type="InterPro" id="IPR037627">
    <property type="entry name" value="SASH1_SAM_repeat1"/>
</dbReference>
<dbReference type="Pfam" id="PF07653">
    <property type="entry name" value="SH3_2"/>
    <property type="match status" value="1"/>
</dbReference>
<dbReference type="Pfam" id="PF26285">
    <property type="entry name" value="SASH1_Homeodomain"/>
    <property type="match status" value="2"/>
</dbReference>
<feature type="compositionally biased region" description="Basic residues" evidence="4">
    <location>
        <begin position="949"/>
        <end position="959"/>
    </location>
</feature>
<dbReference type="InterPro" id="IPR051725">
    <property type="entry name" value="SAM-SH3_domain_protein"/>
</dbReference>
<feature type="compositionally biased region" description="Pro residues" evidence="4">
    <location>
        <begin position="1232"/>
        <end position="1251"/>
    </location>
</feature>
<dbReference type="InterPro" id="IPR058666">
    <property type="entry name" value="SASH1/NUB1_homeodomain"/>
</dbReference>
<feature type="region of interest" description="Disordered" evidence="4">
    <location>
        <begin position="1136"/>
        <end position="1161"/>
    </location>
</feature>
<feature type="compositionally biased region" description="Basic and acidic residues" evidence="4">
    <location>
        <begin position="395"/>
        <end position="406"/>
    </location>
</feature>
<feature type="domain" description="SH3" evidence="5">
    <location>
        <begin position="881"/>
        <end position="942"/>
    </location>
</feature>
<dbReference type="SMART" id="SM00454">
    <property type="entry name" value="SAM"/>
    <property type="match status" value="3"/>
</dbReference>